<evidence type="ECO:0000256" key="4">
    <source>
        <dbReference type="ARBA" id="ARBA00022692"/>
    </source>
</evidence>
<keyword evidence="8" id="KW-0614">Plasmid</keyword>
<gene>
    <name evidence="8" type="ORF">LPU83_pLPU83d_0792</name>
</gene>
<keyword evidence="6 7" id="KW-0472">Membrane</keyword>
<dbReference type="Proteomes" id="UP000019443">
    <property type="component" value="Plasmid pLPU83d"/>
</dbReference>
<keyword evidence="9" id="KW-1185">Reference proteome</keyword>
<dbReference type="PANTHER" id="PTHR34584:SF1">
    <property type="entry name" value="NA(+)_H(+) ANTIPORTER SUBUNIT E1"/>
    <property type="match status" value="1"/>
</dbReference>
<comment type="similarity">
    <text evidence="2">Belongs to the CPA3 antiporters (TC 2.A.63) subunit E family.</text>
</comment>
<evidence type="ECO:0000256" key="3">
    <source>
        <dbReference type="ARBA" id="ARBA00022475"/>
    </source>
</evidence>
<evidence type="ECO:0000256" key="6">
    <source>
        <dbReference type="ARBA" id="ARBA00023136"/>
    </source>
</evidence>
<dbReference type="PANTHER" id="PTHR34584">
    <property type="entry name" value="NA(+)/H(+) ANTIPORTER SUBUNIT E1"/>
    <property type="match status" value="1"/>
</dbReference>
<keyword evidence="4 7" id="KW-0812">Transmembrane</keyword>
<protein>
    <submittedName>
        <fullName evidence="8">Membrane protein</fullName>
    </submittedName>
</protein>
<geneLocation type="plasmid" evidence="8 9">
    <name>pLPU83d</name>
</geneLocation>
<dbReference type="GO" id="GO:0005886">
    <property type="term" value="C:plasma membrane"/>
    <property type="evidence" value="ECO:0007669"/>
    <property type="project" value="UniProtKB-SubCell"/>
</dbReference>
<reference evidence="8" key="1">
    <citation type="submission" date="2013-11" db="EMBL/GenBank/DDBJ databases">
        <title>Draft genome sequence of the broad-host-range Rhizobium sp. LPU83 strain, a member of the low-genetic diversity Oregon-like Rhizobium sp. group.</title>
        <authorList>
            <person name="Wibberg D."/>
            <person name="Puehler A."/>
            <person name="Schlueter A."/>
        </authorList>
    </citation>
    <scope>NUCLEOTIDE SEQUENCE [LARGE SCALE GENOMIC DNA]</scope>
    <source>
        <strain evidence="8">LPU83</strain>
        <plasmid evidence="8">pLPU83d</plasmid>
    </source>
</reference>
<dbReference type="Pfam" id="PF01899">
    <property type="entry name" value="MNHE"/>
    <property type="match status" value="1"/>
</dbReference>
<feature type="transmembrane region" description="Helical" evidence="7">
    <location>
        <begin position="39"/>
        <end position="57"/>
    </location>
</feature>
<evidence type="ECO:0000313" key="9">
    <source>
        <dbReference type="Proteomes" id="UP000019443"/>
    </source>
</evidence>
<organism evidence="8 9">
    <name type="scientific">Rhizobium favelukesii</name>
    <dbReference type="NCBI Taxonomy" id="348824"/>
    <lineage>
        <taxon>Bacteria</taxon>
        <taxon>Pseudomonadati</taxon>
        <taxon>Pseudomonadota</taxon>
        <taxon>Alphaproteobacteria</taxon>
        <taxon>Hyphomicrobiales</taxon>
        <taxon>Rhizobiaceae</taxon>
        <taxon>Rhizobium/Agrobacterium group</taxon>
        <taxon>Rhizobium</taxon>
    </lineage>
</organism>
<evidence type="ECO:0000256" key="5">
    <source>
        <dbReference type="ARBA" id="ARBA00022989"/>
    </source>
</evidence>
<dbReference type="EMBL" id="HG916855">
    <property type="protein sequence ID" value="CDM62162.1"/>
    <property type="molecule type" value="Genomic_DNA"/>
</dbReference>
<feature type="transmembrane region" description="Helical" evidence="7">
    <location>
        <begin position="12"/>
        <end position="33"/>
    </location>
</feature>
<sequence>MPEDHATPQSRASGLPQGLILLWSLLFVVWLVINSSVEPAIMGVGALVSLVVAVIFMRRGDVWRIKVTPSKIFHFIAYTGVFLVELVKANVNMLGYVYAPRIDIRPGIVKVRTSLKSPIGRLALANSIALTPGSLVMDLRGDALFIHWLDVKTTDPEGATRMIIGPFERHLGVVFG</sequence>
<dbReference type="RefSeq" id="WP_024317366.1">
    <property type="nucleotide sequence ID" value="NZ_ATTO01000052.1"/>
</dbReference>
<accession>W6RM11</accession>
<evidence type="ECO:0000256" key="7">
    <source>
        <dbReference type="SAM" id="Phobius"/>
    </source>
</evidence>
<name>W6RM11_9HYPH</name>
<proteinExistence type="inferred from homology"/>
<evidence type="ECO:0000313" key="8">
    <source>
        <dbReference type="EMBL" id="CDM62162.1"/>
    </source>
</evidence>
<dbReference type="KEGG" id="rhl:LPU83_pLPU83d_0792"/>
<keyword evidence="5 7" id="KW-1133">Transmembrane helix</keyword>
<evidence type="ECO:0000256" key="2">
    <source>
        <dbReference type="ARBA" id="ARBA00006228"/>
    </source>
</evidence>
<dbReference type="HOGENOM" id="CLU_086615_2_2_5"/>
<dbReference type="PIRSF" id="PIRSF019239">
    <property type="entry name" value="MrpE"/>
    <property type="match status" value="1"/>
</dbReference>
<dbReference type="InterPro" id="IPR002758">
    <property type="entry name" value="Cation_antiport_E"/>
</dbReference>
<dbReference type="GO" id="GO:0008324">
    <property type="term" value="F:monoatomic cation transmembrane transporter activity"/>
    <property type="evidence" value="ECO:0007669"/>
    <property type="project" value="InterPro"/>
</dbReference>
<dbReference type="PATRIC" id="fig|348824.6.peg.6452"/>
<dbReference type="AlphaFoldDB" id="W6RM11"/>
<evidence type="ECO:0000256" key="1">
    <source>
        <dbReference type="ARBA" id="ARBA00004651"/>
    </source>
</evidence>
<keyword evidence="3" id="KW-1003">Cell membrane</keyword>
<comment type="subcellular location">
    <subcellularLocation>
        <location evidence="1">Cell membrane</location>
        <topology evidence="1">Multi-pass membrane protein</topology>
    </subcellularLocation>
</comment>